<dbReference type="PATRIC" id="fig|1538.10.peg.1858"/>
<organism evidence="11 12">
    <name type="scientific">Clostridium ljungdahlii</name>
    <dbReference type="NCBI Taxonomy" id="1538"/>
    <lineage>
        <taxon>Bacteria</taxon>
        <taxon>Bacillati</taxon>
        <taxon>Bacillota</taxon>
        <taxon>Clostridia</taxon>
        <taxon>Eubacteriales</taxon>
        <taxon>Clostridiaceae</taxon>
        <taxon>Clostridium</taxon>
    </lineage>
</organism>
<protein>
    <recommendedName>
        <fullName evidence="3">histidine kinase</fullName>
        <ecNumber evidence="3">2.7.13.3</ecNumber>
    </recommendedName>
</protein>
<keyword evidence="4" id="KW-0597">Phosphoprotein</keyword>
<evidence type="ECO:0000256" key="8">
    <source>
        <dbReference type="ARBA" id="ARBA00023136"/>
    </source>
</evidence>
<dbReference type="SUPFAM" id="SSF55874">
    <property type="entry name" value="ATPase domain of HSP90 chaperone/DNA topoisomerase II/histidine kinase"/>
    <property type="match status" value="1"/>
</dbReference>
<gene>
    <name evidence="11" type="primary">phoR_4</name>
    <name evidence="11" type="ORF">WY13_02256</name>
</gene>
<dbReference type="SUPFAM" id="SSF47384">
    <property type="entry name" value="Homodimeric domain of signal transducing histidine kinase"/>
    <property type="match status" value="1"/>
</dbReference>
<keyword evidence="7" id="KW-0902">Two-component regulatory system</keyword>
<dbReference type="EMBL" id="LITT01000023">
    <property type="protein sequence ID" value="OAA86862.1"/>
    <property type="molecule type" value="Genomic_DNA"/>
</dbReference>
<sequence length="404" mass="45555">MFRKLKMQLILINLILTSLVLITIFSGIYILMSTSFKHSAYIRMSKTAEMENIPPSRPHDKNMTASESFFIKINFKNQIEEISPNSPLSEKNYKELLEQILKKNKPNGTATYENYILRYIKVPKSYGFIVVFQDKSFDDEVLRRLITISVTIYIISLVFVFIISLFLANISLKPIINAWKKQKAFTADASHELRTPLAVITTNLDIVLDNKDETVESQDKWLKNIKVETTRMTKLIGDLLFLARSDSHKNGFDTSSFDISSAVTKSVVPLEPVATKHKISILSDIHPDVIFLGNEGRINQLITILIDNAIKHTPEGGSIKVTLEKVKNKVEIIVSDTGEGIAPEHLNKIFERFYKVDKSRSNRQGNFGLGLSIAKCIVEEHNGTIDVSSTVGKGSTFKVIFPVS</sequence>
<comment type="catalytic activity">
    <reaction evidence="1">
        <text>ATP + protein L-histidine = ADP + protein N-phospho-L-histidine.</text>
        <dbReference type="EC" id="2.7.13.3"/>
    </reaction>
</comment>
<dbReference type="GO" id="GO:0000155">
    <property type="term" value="F:phosphorelay sensor kinase activity"/>
    <property type="evidence" value="ECO:0007669"/>
    <property type="project" value="InterPro"/>
</dbReference>
<dbReference type="PANTHER" id="PTHR43711">
    <property type="entry name" value="TWO-COMPONENT HISTIDINE KINASE"/>
    <property type="match status" value="1"/>
</dbReference>
<dbReference type="Pfam" id="PF00512">
    <property type="entry name" value="HisKA"/>
    <property type="match status" value="1"/>
</dbReference>
<evidence type="ECO:0000256" key="5">
    <source>
        <dbReference type="ARBA" id="ARBA00022679"/>
    </source>
</evidence>
<dbReference type="CDD" id="cd00082">
    <property type="entry name" value="HisKA"/>
    <property type="match status" value="1"/>
</dbReference>
<keyword evidence="9" id="KW-1133">Transmembrane helix</keyword>
<dbReference type="InterPro" id="IPR003661">
    <property type="entry name" value="HisK_dim/P_dom"/>
</dbReference>
<dbReference type="InterPro" id="IPR050736">
    <property type="entry name" value="Sensor_HK_Regulatory"/>
</dbReference>
<evidence type="ECO:0000256" key="4">
    <source>
        <dbReference type="ARBA" id="ARBA00022553"/>
    </source>
</evidence>
<keyword evidence="5 11" id="KW-0808">Transferase</keyword>
<dbReference type="GO" id="GO:0016020">
    <property type="term" value="C:membrane"/>
    <property type="evidence" value="ECO:0007669"/>
    <property type="project" value="UniProtKB-SubCell"/>
</dbReference>
<dbReference type="AlphaFoldDB" id="A0A162KTV8"/>
<keyword evidence="9" id="KW-0812">Transmembrane</keyword>
<feature type="transmembrane region" description="Helical" evidence="9">
    <location>
        <begin position="145"/>
        <end position="172"/>
    </location>
</feature>
<dbReference type="SMART" id="SM00387">
    <property type="entry name" value="HATPase_c"/>
    <property type="match status" value="1"/>
</dbReference>
<evidence type="ECO:0000313" key="11">
    <source>
        <dbReference type="EMBL" id="OAA86862.1"/>
    </source>
</evidence>
<evidence type="ECO:0000256" key="3">
    <source>
        <dbReference type="ARBA" id="ARBA00012438"/>
    </source>
</evidence>
<feature type="transmembrane region" description="Helical" evidence="9">
    <location>
        <begin position="9"/>
        <end position="32"/>
    </location>
</feature>
<evidence type="ECO:0000313" key="12">
    <source>
        <dbReference type="Proteomes" id="UP000077407"/>
    </source>
</evidence>
<evidence type="ECO:0000256" key="9">
    <source>
        <dbReference type="SAM" id="Phobius"/>
    </source>
</evidence>
<dbReference type="PROSITE" id="PS50109">
    <property type="entry name" value="HIS_KIN"/>
    <property type="match status" value="1"/>
</dbReference>
<dbReference type="Proteomes" id="UP000077407">
    <property type="component" value="Unassembled WGS sequence"/>
</dbReference>
<dbReference type="PANTHER" id="PTHR43711:SF1">
    <property type="entry name" value="HISTIDINE KINASE 1"/>
    <property type="match status" value="1"/>
</dbReference>
<accession>A0A162KTV8</accession>
<comment type="subcellular location">
    <subcellularLocation>
        <location evidence="2">Membrane</location>
    </subcellularLocation>
</comment>
<dbReference type="OrthoDB" id="9813151at2"/>
<dbReference type="InterPro" id="IPR036890">
    <property type="entry name" value="HATPase_C_sf"/>
</dbReference>
<dbReference type="RefSeq" id="WP_063555686.1">
    <property type="nucleotide sequence ID" value="NZ_LITT01000023.1"/>
</dbReference>
<dbReference type="InterPro" id="IPR036097">
    <property type="entry name" value="HisK_dim/P_sf"/>
</dbReference>
<evidence type="ECO:0000256" key="2">
    <source>
        <dbReference type="ARBA" id="ARBA00004370"/>
    </source>
</evidence>
<dbReference type="CDD" id="cd00075">
    <property type="entry name" value="HATPase"/>
    <property type="match status" value="1"/>
</dbReference>
<dbReference type="InterPro" id="IPR003594">
    <property type="entry name" value="HATPase_dom"/>
</dbReference>
<dbReference type="EC" id="2.7.13.3" evidence="3"/>
<keyword evidence="6" id="KW-0418">Kinase</keyword>
<feature type="domain" description="Histidine kinase" evidence="10">
    <location>
        <begin position="188"/>
        <end position="404"/>
    </location>
</feature>
<evidence type="ECO:0000259" key="10">
    <source>
        <dbReference type="PROSITE" id="PS50109"/>
    </source>
</evidence>
<dbReference type="Pfam" id="PF02518">
    <property type="entry name" value="HATPase_c"/>
    <property type="match status" value="1"/>
</dbReference>
<comment type="caution">
    <text evidence="11">The sequence shown here is derived from an EMBL/GenBank/DDBJ whole genome shotgun (WGS) entry which is preliminary data.</text>
</comment>
<dbReference type="SMART" id="SM00388">
    <property type="entry name" value="HisKA"/>
    <property type="match status" value="1"/>
</dbReference>
<dbReference type="InterPro" id="IPR005467">
    <property type="entry name" value="His_kinase_dom"/>
</dbReference>
<dbReference type="InterPro" id="IPR004358">
    <property type="entry name" value="Sig_transdc_His_kin-like_C"/>
</dbReference>
<evidence type="ECO:0000256" key="7">
    <source>
        <dbReference type="ARBA" id="ARBA00023012"/>
    </source>
</evidence>
<evidence type="ECO:0000256" key="1">
    <source>
        <dbReference type="ARBA" id="ARBA00000085"/>
    </source>
</evidence>
<dbReference type="PRINTS" id="PR00344">
    <property type="entry name" value="BCTRLSENSOR"/>
</dbReference>
<dbReference type="Gene3D" id="1.10.287.130">
    <property type="match status" value="1"/>
</dbReference>
<proteinExistence type="predicted"/>
<evidence type="ECO:0000256" key="6">
    <source>
        <dbReference type="ARBA" id="ARBA00022777"/>
    </source>
</evidence>
<dbReference type="FunFam" id="1.10.287.130:FF:000001">
    <property type="entry name" value="Two-component sensor histidine kinase"/>
    <property type="match status" value="1"/>
</dbReference>
<dbReference type="Gene3D" id="3.30.565.10">
    <property type="entry name" value="Histidine kinase-like ATPase, C-terminal domain"/>
    <property type="match status" value="1"/>
</dbReference>
<name>A0A162KTV8_9CLOT</name>
<keyword evidence="8 9" id="KW-0472">Membrane</keyword>
<dbReference type="FunFam" id="3.30.565.10:FF:000006">
    <property type="entry name" value="Sensor histidine kinase WalK"/>
    <property type="match status" value="1"/>
</dbReference>
<reference evidence="11 12" key="1">
    <citation type="journal article" date="2015" name="Biotechnol. Bioeng.">
        <title>Genome sequence and phenotypic characterization of Caulobacter segnis.</title>
        <authorList>
            <person name="Patel S."/>
            <person name="Fletcher B."/>
            <person name="Scott D.C."/>
            <person name="Ely B."/>
        </authorList>
    </citation>
    <scope>NUCLEOTIDE SEQUENCE [LARGE SCALE GENOMIC DNA]</scope>
    <source>
        <strain evidence="11 12">ERI-2</strain>
    </source>
</reference>